<sequence>MSPTNEPGMASIPSATFMRRFRGSAQKKTAAFRKRLSTCLKTEVDNKSPRQTSSIQVQDFLAFKTRMDNNQEKPMPPQQGQRRTALPRPQSEYLPALVFDTGSSTSLGNVSELAADSLGDFSGSQVSLPSSFGGPFPVNAWSEPPHQESTTGKCGVARPAGSRFHIEAPEDFARFRSDVQNLVELDTNPVSAQPKNEPANIVELHANSVSVERKDKRVSIVELPATVKTATTVIDSTPTPVTPAIELSGDSDVKPFKAYPGVPPRKPVTEKYVVPALQAGYVGGVPPQLKVGHARQSSNPAVAAAGEQSREHYSWPLVDFREELFLNHKPSQAAVLTPRSQRHPKHQMPRIPSMNFSHEPLDEEATAILARLEQEKREAVQPRGYVSPVSPLERDRVVHEMQASIPYVSNTRSSQGVSSRTEGRAELMGDGQISRAPPIRQATVSPVSPLTSAEKRISYQEYAWPRFSEAQRYQDPAEEYSKTWRDRRREVRRERVQRHT</sequence>
<evidence type="ECO:0000313" key="3">
    <source>
        <dbReference type="Proteomes" id="UP001203852"/>
    </source>
</evidence>
<keyword evidence="3" id="KW-1185">Reference proteome</keyword>
<comment type="caution">
    <text evidence="2">The sequence shown here is derived from an EMBL/GenBank/DDBJ whole genome shotgun (WGS) entry which is preliminary data.</text>
</comment>
<feature type="compositionally biased region" description="Polar residues" evidence="1">
    <location>
        <begin position="442"/>
        <end position="451"/>
    </location>
</feature>
<evidence type="ECO:0000313" key="2">
    <source>
        <dbReference type="EMBL" id="KAI1611622.1"/>
    </source>
</evidence>
<feature type="region of interest" description="Disordered" evidence="1">
    <location>
        <begin position="409"/>
        <end position="452"/>
    </location>
</feature>
<feature type="region of interest" description="Disordered" evidence="1">
    <location>
        <begin position="336"/>
        <end position="357"/>
    </location>
</feature>
<feature type="region of interest" description="Disordered" evidence="1">
    <location>
        <begin position="1"/>
        <end position="29"/>
    </location>
</feature>
<dbReference type="EMBL" id="MU404356">
    <property type="protein sequence ID" value="KAI1611622.1"/>
    <property type="molecule type" value="Genomic_DNA"/>
</dbReference>
<accession>A0AAN6DU10</accession>
<name>A0AAN6DU10_9EURO</name>
<gene>
    <name evidence="2" type="ORF">EDD36DRAFT_294799</name>
</gene>
<protein>
    <submittedName>
        <fullName evidence="2">Uncharacterized protein</fullName>
    </submittedName>
</protein>
<feature type="region of interest" description="Disordered" evidence="1">
    <location>
        <begin position="68"/>
        <end position="87"/>
    </location>
</feature>
<dbReference type="Proteomes" id="UP001203852">
    <property type="component" value="Unassembled WGS sequence"/>
</dbReference>
<reference evidence="2" key="1">
    <citation type="journal article" date="2022" name="bioRxiv">
        <title>Deciphering the potential niche of two novel black yeast fungi from a biological soil crust based on their genomes, phenotypes, and melanin regulation.</title>
        <authorList>
            <consortium name="DOE Joint Genome Institute"/>
            <person name="Carr E.C."/>
            <person name="Barton Q."/>
            <person name="Grambo S."/>
            <person name="Sullivan M."/>
            <person name="Renfro C.M."/>
            <person name="Kuo A."/>
            <person name="Pangilinan J."/>
            <person name="Lipzen A."/>
            <person name="Keymanesh K."/>
            <person name="Savage E."/>
            <person name="Barry K."/>
            <person name="Grigoriev I.V."/>
            <person name="Riekhof W.R."/>
            <person name="Harris S.S."/>
        </authorList>
    </citation>
    <scope>NUCLEOTIDE SEQUENCE</scope>
    <source>
        <strain evidence="2">JF 03-4F</strain>
    </source>
</reference>
<feature type="region of interest" description="Disordered" evidence="1">
    <location>
        <begin position="472"/>
        <end position="500"/>
    </location>
</feature>
<dbReference type="AlphaFoldDB" id="A0AAN6DU10"/>
<proteinExistence type="predicted"/>
<organism evidence="2 3">
    <name type="scientific">Exophiala viscosa</name>
    <dbReference type="NCBI Taxonomy" id="2486360"/>
    <lineage>
        <taxon>Eukaryota</taxon>
        <taxon>Fungi</taxon>
        <taxon>Dikarya</taxon>
        <taxon>Ascomycota</taxon>
        <taxon>Pezizomycotina</taxon>
        <taxon>Eurotiomycetes</taxon>
        <taxon>Chaetothyriomycetidae</taxon>
        <taxon>Chaetothyriales</taxon>
        <taxon>Herpotrichiellaceae</taxon>
        <taxon>Exophiala</taxon>
    </lineage>
</organism>
<evidence type="ECO:0000256" key="1">
    <source>
        <dbReference type="SAM" id="MobiDB-lite"/>
    </source>
</evidence>
<feature type="compositionally biased region" description="Polar residues" evidence="1">
    <location>
        <begin position="409"/>
        <end position="420"/>
    </location>
</feature>
<feature type="compositionally biased region" description="Basic and acidic residues" evidence="1">
    <location>
        <begin position="479"/>
        <end position="494"/>
    </location>
</feature>